<organism evidence="1 2">
    <name type="scientific">Ruegeria meonggei</name>
    <dbReference type="NCBI Taxonomy" id="1446476"/>
    <lineage>
        <taxon>Bacteria</taxon>
        <taxon>Pseudomonadati</taxon>
        <taxon>Pseudomonadota</taxon>
        <taxon>Alphaproteobacteria</taxon>
        <taxon>Rhodobacterales</taxon>
        <taxon>Roseobacteraceae</taxon>
        <taxon>Ruegeria</taxon>
    </lineage>
</organism>
<evidence type="ECO:0000313" key="1">
    <source>
        <dbReference type="EMBL" id="SLN24047.1"/>
    </source>
</evidence>
<protein>
    <submittedName>
        <fullName evidence="1">Bacterial SH3 domain protein</fullName>
    </submittedName>
</protein>
<evidence type="ECO:0000313" key="2">
    <source>
        <dbReference type="Proteomes" id="UP000193778"/>
    </source>
</evidence>
<keyword evidence="2" id="KW-1185">Reference proteome</keyword>
<dbReference type="AlphaFoldDB" id="A0A1X6YKG9"/>
<dbReference type="Pfam" id="PF06347">
    <property type="entry name" value="SH3_4"/>
    <property type="match status" value="2"/>
</dbReference>
<dbReference type="InterPro" id="IPR010466">
    <property type="entry name" value="DUF1058"/>
</dbReference>
<gene>
    <name evidence="1" type="ORF">RUM8411_00941</name>
</gene>
<dbReference type="Gene3D" id="2.30.30.40">
    <property type="entry name" value="SH3 Domains"/>
    <property type="match status" value="1"/>
</dbReference>
<proteinExistence type="predicted"/>
<reference evidence="2" key="1">
    <citation type="submission" date="2017-03" db="EMBL/GenBank/DDBJ databases">
        <authorList>
            <person name="Rodrigo-Torres L."/>
            <person name="Arahal R.D."/>
            <person name="Lucena T."/>
        </authorList>
    </citation>
    <scope>NUCLEOTIDE SEQUENCE [LARGE SCALE GENOMIC DNA]</scope>
    <source>
        <strain evidence="2">CECT 8411</strain>
    </source>
</reference>
<sequence>MAQDKAGHKNPKAIETTFFRSKINKYKSRQAVSGSRPVKRRFLAIVSVFLIAAGALPASAQDKRGPVTNLPLPRYVSMKAAEGNVRRGPSLTHRIDWVFKRRGMPLQITAEYGNWRKVQDRDGAGGWVHYALLSGVRTVLIEAEMLPVYINPDPNTQVSAQFESGVVARLGSCSIDWCYVSAGGYRGWTLKSNLWGVDPSEVRE</sequence>
<accession>A0A1X6YKG9</accession>
<name>A0A1X6YKG9_9RHOB</name>
<dbReference type="EMBL" id="FWFP01000002">
    <property type="protein sequence ID" value="SLN24047.1"/>
    <property type="molecule type" value="Genomic_DNA"/>
</dbReference>
<dbReference type="Proteomes" id="UP000193778">
    <property type="component" value="Unassembled WGS sequence"/>
</dbReference>